<feature type="transmembrane region" description="Helical" evidence="4">
    <location>
        <begin position="447"/>
        <end position="468"/>
    </location>
</feature>
<dbReference type="InterPro" id="IPR003594">
    <property type="entry name" value="HATPase_dom"/>
</dbReference>
<dbReference type="GO" id="GO:0046983">
    <property type="term" value="F:protein dimerization activity"/>
    <property type="evidence" value="ECO:0007669"/>
    <property type="project" value="InterPro"/>
</dbReference>
<dbReference type="AlphaFoldDB" id="A0A851GBH9"/>
<proteinExistence type="predicted"/>
<feature type="domain" description="Histidine kinase/HSP90-like ATPase" evidence="5">
    <location>
        <begin position="588"/>
        <end position="670"/>
    </location>
</feature>
<keyword evidence="4" id="KW-0472">Membrane</keyword>
<evidence type="ECO:0000256" key="2">
    <source>
        <dbReference type="ARBA" id="ARBA00022777"/>
    </source>
</evidence>
<evidence type="ECO:0000259" key="6">
    <source>
        <dbReference type="Pfam" id="PF07730"/>
    </source>
</evidence>
<sequence length="673" mass="76905">MKHLPILPFTRLLLGLITITLISCSDDDGQGINPYTQKGILDERAGELERQLSSLPKRNAKWMAERFGYHSIFHNADSEAEPMNEWVQLKFNRPTPVKSIALIPAVDPQGDQLQSYGFPRRFRVEFRSKKDGEVVHIIDRTQSDFQNPGVAPVMFEDLDINARYMKIIVERGQVVNDMEFFALSEIVVMEQRGVGMVNVAPYSQRSTSAHFQSYPYWDIRFIADRLSPLGFPLGKENVRDTDFIVELPRARDGEGVEIIIDLGEKKPMGRLAFYPAEPPSDILLPHFGYPDSLTIEVFDDASMKVPLYHMFVLPDYKLRKHHPKRHFRPVTDLAFAVPMGGVSGRYVKVTASGLSDYHQDSILAFGEIIVWGGDENLSLNCGVTVHTPDGQLDSLETKRLVDGYVDSYPIIDTYLWLKGLAQREALERDLAVVHHQIIELDRTIELFWRYLLWGLMIIFFVMVVYLVIRNRRAKALALHRLREQISRDLHDDVGCNLGSISLGISNLQDEVQDESLAEEFEELELISRETSVALEEAVFFTRKNQIYLSDLVDRLEQRARIILEENVCIFSVEGKLVDRVVDFPFKRQVMLLYKEALYNCSRHAHATKVEVTVSSDYRFIIVFRDNGIGFDVNTLERVSGLDNMRTRAKKIGGELMIDSVPGEGTTLKLVVEY</sequence>
<dbReference type="PROSITE" id="PS51257">
    <property type="entry name" value="PROKAR_LIPOPROTEIN"/>
    <property type="match status" value="1"/>
</dbReference>
<evidence type="ECO:0008006" key="9">
    <source>
        <dbReference type="Google" id="ProtNLM"/>
    </source>
</evidence>
<feature type="domain" description="Signal transduction histidine kinase subgroup 3 dimerisation and phosphoacceptor" evidence="6">
    <location>
        <begin position="482"/>
        <end position="531"/>
    </location>
</feature>
<dbReference type="SUPFAM" id="SSF55874">
    <property type="entry name" value="ATPase domain of HSP90 chaperone/DNA topoisomerase II/histidine kinase"/>
    <property type="match status" value="1"/>
</dbReference>
<reference evidence="7 8" key="1">
    <citation type="submission" date="2020-07" db="EMBL/GenBank/DDBJ databases">
        <title>Roseicoccus Jingziensis gen. nov., sp. nov., isolated from coastal seawater.</title>
        <authorList>
            <person name="Feng X."/>
        </authorList>
    </citation>
    <scope>NUCLEOTIDE SEQUENCE [LARGE SCALE GENOMIC DNA]</scope>
    <source>
        <strain evidence="7 8">N1E253</strain>
    </source>
</reference>
<keyword evidence="4" id="KW-0812">Transmembrane</keyword>
<dbReference type="PANTHER" id="PTHR24421">
    <property type="entry name" value="NITRATE/NITRITE SENSOR PROTEIN NARX-RELATED"/>
    <property type="match status" value="1"/>
</dbReference>
<protein>
    <recommendedName>
        <fullName evidence="9">Histidine kinase domain-containing protein</fullName>
    </recommendedName>
</protein>
<dbReference type="Gene3D" id="1.20.5.1930">
    <property type="match status" value="1"/>
</dbReference>
<accession>A0A851GBH9</accession>
<dbReference type="Gene3D" id="2.60.120.260">
    <property type="entry name" value="Galactose-binding domain-like"/>
    <property type="match status" value="1"/>
</dbReference>
<keyword evidence="2" id="KW-0418">Kinase</keyword>
<dbReference type="EMBL" id="JACBAZ010000001">
    <property type="protein sequence ID" value="NWK54529.1"/>
    <property type="molecule type" value="Genomic_DNA"/>
</dbReference>
<name>A0A851GBH9_9BACT</name>
<dbReference type="InterPro" id="IPR050482">
    <property type="entry name" value="Sensor_HK_TwoCompSys"/>
</dbReference>
<gene>
    <name evidence="7" type="ORF">HW115_02830</name>
</gene>
<dbReference type="Pfam" id="PF07730">
    <property type="entry name" value="HisKA_3"/>
    <property type="match status" value="1"/>
</dbReference>
<evidence type="ECO:0000313" key="8">
    <source>
        <dbReference type="Proteomes" id="UP000557872"/>
    </source>
</evidence>
<evidence type="ECO:0000256" key="1">
    <source>
        <dbReference type="ARBA" id="ARBA00022679"/>
    </source>
</evidence>
<evidence type="ECO:0000256" key="4">
    <source>
        <dbReference type="SAM" id="Phobius"/>
    </source>
</evidence>
<keyword evidence="3" id="KW-0902">Two-component regulatory system</keyword>
<dbReference type="InterPro" id="IPR011712">
    <property type="entry name" value="Sig_transdc_His_kin_sub3_dim/P"/>
</dbReference>
<dbReference type="InterPro" id="IPR036890">
    <property type="entry name" value="HATPase_C_sf"/>
</dbReference>
<keyword evidence="1" id="KW-0808">Transferase</keyword>
<dbReference type="GO" id="GO:0000155">
    <property type="term" value="F:phosphorelay sensor kinase activity"/>
    <property type="evidence" value="ECO:0007669"/>
    <property type="project" value="InterPro"/>
</dbReference>
<evidence type="ECO:0000259" key="5">
    <source>
        <dbReference type="Pfam" id="PF02518"/>
    </source>
</evidence>
<comment type="caution">
    <text evidence="7">The sequence shown here is derived from an EMBL/GenBank/DDBJ whole genome shotgun (WGS) entry which is preliminary data.</text>
</comment>
<keyword evidence="8" id="KW-1185">Reference proteome</keyword>
<keyword evidence="4" id="KW-1133">Transmembrane helix</keyword>
<evidence type="ECO:0000256" key="3">
    <source>
        <dbReference type="ARBA" id="ARBA00023012"/>
    </source>
</evidence>
<dbReference type="GO" id="GO:0016020">
    <property type="term" value="C:membrane"/>
    <property type="evidence" value="ECO:0007669"/>
    <property type="project" value="InterPro"/>
</dbReference>
<dbReference type="CDD" id="cd16917">
    <property type="entry name" value="HATPase_UhpB-NarQ-NarX-like"/>
    <property type="match status" value="1"/>
</dbReference>
<organism evidence="7 8">
    <name type="scientific">Oceaniferula marina</name>
    <dbReference type="NCBI Taxonomy" id="2748318"/>
    <lineage>
        <taxon>Bacteria</taxon>
        <taxon>Pseudomonadati</taxon>
        <taxon>Verrucomicrobiota</taxon>
        <taxon>Verrucomicrobiia</taxon>
        <taxon>Verrucomicrobiales</taxon>
        <taxon>Verrucomicrobiaceae</taxon>
        <taxon>Oceaniferula</taxon>
    </lineage>
</organism>
<dbReference type="RefSeq" id="WP_178931051.1">
    <property type="nucleotide sequence ID" value="NZ_JACBAZ010000001.1"/>
</dbReference>
<dbReference type="PANTHER" id="PTHR24421:SF61">
    <property type="entry name" value="OXYGEN SENSOR HISTIDINE KINASE NREB"/>
    <property type="match status" value="1"/>
</dbReference>
<dbReference type="Pfam" id="PF02518">
    <property type="entry name" value="HATPase_c"/>
    <property type="match status" value="1"/>
</dbReference>
<dbReference type="Proteomes" id="UP000557872">
    <property type="component" value="Unassembled WGS sequence"/>
</dbReference>
<dbReference type="Gene3D" id="3.30.565.10">
    <property type="entry name" value="Histidine kinase-like ATPase, C-terminal domain"/>
    <property type="match status" value="1"/>
</dbReference>
<evidence type="ECO:0000313" key="7">
    <source>
        <dbReference type="EMBL" id="NWK54529.1"/>
    </source>
</evidence>